<feature type="compositionally biased region" description="Polar residues" evidence="4">
    <location>
        <begin position="519"/>
        <end position="536"/>
    </location>
</feature>
<evidence type="ECO:0000259" key="5">
    <source>
        <dbReference type="PROSITE" id="PS50158"/>
    </source>
</evidence>
<feature type="compositionally biased region" description="Low complexity" evidence="4">
    <location>
        <begin position="274"/>
        <end position="287"/>
    </location>
</feature>
<proteinExistence type="predicted"/>
<dbReference type="PROSITE" id="PS50158">
    <property type="entry name" value="ZF_CCHC"/>
    <property type="match status" value="1"/>
</dbReference>
<dbReference type="SMART" id="SM00343">
    <property type="entry name" value="ZnF_C2HC"/>
    <property type="match status" value="1"/>
</dbReference>
<feature type="region of interest" description="Disordered" evidence="4">
    <location>
        <begin position="264"/>
        <end position="538"/>
    </location>
</feature>
<dbReference type="InterPro" id="IPR001878">
    <property type="entry name" value="Znf_CCHC"/>
</dbReference>
<feature type="compositionally biased region" description="Polar residues" evidence="4">
    <location>
        <begin position="432"/>
        <end position="446"/>
    </location>
</feature>
<dbReference type="GO" id="GO:0005524">
    <property type="term" value="F:ATP binding"/>
    <property type="evidence" value="ECO:0007669"/>
    <property type="project" value="UniProtKB-KW"/>
</dbReference>
<comment type="caution">
    <text evidence="6">The sequence shown here is derived from an EMBL/GenBank/DDBJ whole genome shotgun (WGS) entry which is preliminary data.</text>
</comment>
<dbReference type="GO" id="GO:0004386">
    <property type="term" value="F:helicase activity"/>
    <property type="evidence" value="ECO:0007669"/>
    <property type="project" value="UniProtKB-KW"/>
</dbReference>
<protein>
    <recommendedName>
        <fullName evidence="5">CCHC-type domain-containing protein</fullName>
    </recommendedName>
</protein>
<keyword evidence="3" id="KW-0863">Zinc-finger</keyword>
<dbReference type="InterPro" id="IPR049080">
    <property type="entry name" value="MOV-10-like_beta-barrel"/>
</dbReference>
<evidence type="ECO:0000313" key="6">
    <source>
        <dbReference type="EMBL" id="TXG56936.1"/>
    </source>
</evidence>
<evidence type="ECO:0000256" key="2">
    <source>
        <dbReference type="ARBA" id="ARBA00022490"/>
    </source>
</evidence>
<accession>A0A5C7HL18</accession>
<comment type="subcellular location">
    <subcellularLocation>
        <location evidence="1">Cytoplasm</location>
    </subcellularLocation>
</comment>
<feature type="compositionally biased region" description="Pro residues" evidence="4">
    <location>
        <begin position="495"/>
        <end position="505"/>
    </location>
</feature>
<keyword evidence="3" id="KW-0862">Zinc</keyword>
<evidence type="ECO:0000256" key="1">
    <source>
        <dbReference type="ARBA" id="ARBA00004496"/>
    </source>
</evidence>
<name>A0A5C7HL18_9ROSI</name>
<dbReference type="PANTHER" id="PTHR45418">
    <property type="entry name" value="CANCER/TESTIS ANTIGEN 55"/>
    <property type="match status" value="1"/>
</dbReference>
<sequence>MPPRRRANFPNAREALVDEVYERDEIAQLRQQVEALTQQMAAMARRHQEAPNSQSADEDSADEDNPFAPLQQTQRGPAGGGVGRSGVTPTAGSSGALKPDMTPPAAGSSSRARCFSCGETGHRFADCKRGPKKGLFVDSDDIQEEAVDVYTNPTFDDTTAAEEEQLERDCGPLLVVRRSCLAPRSVGDDWLRTNVFQSTCTIGGAHLATTIIEMRIKYHELCWDENQSLPQLECQLSKDKMSFFLEILERIRCRFYNHTIHQSDSTSNYEQDSRSSSPVTSTRTLPSNTSVRNGEVIGSRTSNSTSTERINQVSPNTNDLSALLHAPYTSKPPSTSSSQSPFLSVTPPKPPAASLISSPSSAPKSTTSSYESSPSLPAVPPSSSNLFPPVSKPATPFSKPPPPSSPEPPSSSASFGSTTSSPKPPQYLPKPASTSSSQSPFLSVTSPKPPAASVLISSPSSSPKSTTSSSPSLLAVPPSSSNLFPSVSKPSTPFSKPPPSSPEPPSSSATFVSTTSFPNKPSQSSKVTLSPTSSGVTDKKNKMKYTMYEKDPLPIYIIPKDIKDLIEKDIVPGVLCKPLSPSTYKDYFAALLYAEDYYIEKWSDFQLVNTTIELQEVEISRKLSNKKHFHESDEKEDTLFAAFEIGSIPEKRPFLLSRDFVFAKPMGRKVDPFQGIIYRVKSSTTVLVEFEEDFYSQHRSNHKYDISFSFNRVCLKRAHQAVLAASDPLFQDYLFPDCAFRKEIATSASLLSSNYKLDSWQNSAVRHILSFQGPPPYLVEGPLCVSTSKQLSEFGMVFQEAQLSVSGMVVQEAVLKIYKGLPQSRILLCAPINSTCDALMRSLNQEIPESHMFRANAAFRELDEVPDDILPSCLYKGECFSCPSLEKLREFRVILSTFASSFRLCNEGITAGHFSHIFLVDASSATEPETMIALSNLANEKTAVIVTGSPNNYSGWVRSDIARKKGLRVSYFGRLRESKRYSSLDPAFITQLVKP</sequence>
<feature type="compositionally biased region" description="Acidic residues" evidence="4">
    <location>
        <begin position="56"/>
        <end position="65"/>
    </location>
</feature>
<gene>
    <name evidence="6" type="ORF">EZV62_018249</name>
</gene>
<feature type="compositionally biased region" description="Low complexity" evidence="4">
    <location>
        <begin position="506"/>
        <end position="518"/>
    </location>
</feature>
<feature type="compositionally biased region" description="Low complexity" evidence="4">
    <location>
        <begin position="327"/>
        <end position="384"/>
    </location>
</feature>
<dbReference type="GO" id="GO:0003676">
    <property type="term" value="F:nucleic acid binding"/>
    <property type="evidence" value="ECO:0007669"/>
    <property type="project" value="InterPro"/>
</dbReference>
<reference evidence="7" key="1">
    <citation type="journal article" date="2019" name="Gigascience">
        <title>De novo genome assembly of the endangered Acer yangbiense, a plant species with extremely small populations endemic to Yunnan Province, China.</title>
        <authorList>
            <person name="Yang J."/>
            <person name="Wariss H.M."/>
            <person name="Tao L."/>
            <person name="Zhang R."/>
            <person name="Yun Q."/>
            <person name="Hollingsworth P."/>
            <person name="Dao Z."/>
            <person name="Luo G."/>
            <person name="Guo H."/>
            <person name="Ma Y."/>
            <person name="Sun W."/>
        </authorList>
    </citation>
    <scope>NUCLEOTIDE SEQUENCE [LARGE SCALE GENOMIC DNA]</scope>
    <source>
        <strain evidence="7">cv. Malutang</strain>
    </source>
</reference>
<organism evidence="6 7">
    <name type="scientific">Acer yangbiense</name>
    <dbReference type="NCBI Taxonomy" id="1000413"/>
    <lineage>
        <taxon>Eukaryota</taxon>
        <taxon>Viridiplantae</taxon>
        <taxon>Streptophyta</taxon>
        <taxon>Embryophyta</taxon>
        <taxon>Tracheophyta</taxon>
        <taxon>Spermatophyta</taxon>
        <taxon>Magnoliopsida</taxon>
        <taxon>eudicotyledons</taxon>
        <taxon>Gunneridae</taxon>
        <taxon>Pentapetalae</taxon>
        <taxon>rosids</taxon>
        <taxon>malvids</taxon>
        <taxon>Sapindales</taxon>
        <taxon>Sapindaceae</taxon>
        <taxon>Hippocastanoideae</taxon>
        <taxon>Acereae</taxon>
        <taxon>Acer</taxon>
    </lineage>
</organism>
<dbReference type="OrthoDB" id="6513042at2759"/>
<feature type="compositionally biased region" description="Pro residues" evidence="4">
    <location>
        <begin position="398"/>
        <end position="409"/>
    </location>
</feature>
<dbReference type="Gene3D" id="3.40.50.300">
    <property type="entry name" value="P-loop containing nucleotide triphosphate hydrolases"/>
    <property type="match status" value="1"/>
</dbReference>
<dbReference type="GO" id="GO:0005737">
    <property type="term" value="C:cytoplasm"/>
    <property type="evidence" value="ECO:0007669"/>
    <property type="project" value="UniProtKB-SubCell"/>
</dbReference>
<keyword evidence="3" id="KW-0479">Metal-binding</keyword>
<feature type="compositionally biased region" description="Low complexity" evidence="4">
    <location>
        <begin position="410"/>
        <end position="421"/>
    </location>
</feature>
<evidence type="ECO:0000256" key="4">
    <source>
        <dbReference type="SAM" id="MobiDB-lite"/>
    </source>
</evidence>
<evidence type="ECO:0000256" key="3">
    <source>
        <dbReference type="PROSITE-ProRule" id="PRU00047"/>
    </source>
</evidence>
<dbReference type="Proteomes" id="UP000323000">
    <property type="component" value="Chromosome 8"/>
</dbReference>
<feature type="compositionally biased region" description="Low complexity" evidence="4">
    <location>
        <begin position="451"/>
        <end position="494"/>
    </location>
</feature>
<feature type="region of interest" description="Disordered" evidence="4">
    <location>
        <begin position="40"/>
        <end position="112"/>
    </location>
</feature>
<feature type="compositionally biased region" description="Polar residues" evidence="4">
    <location>
        <begin position="299"/>
        <end position="320"/>
    </location>
</feature>
<keyword evidence="2" id="KW-0963">Cytoplasm</keyword>
<evidence type="ECO:0000313" key="7">
    <source>
        <dbReference type="Proteomes" id="UP000323000"/>
    </source>
</evidence>
<keyword evidence="7" id="KW-1185">Reference proteome</keyword>
<dbReference type="Pfam" id="PF21634">
    <property type="entry name" value="MOV-10_beta-barrel"/>
    <property type="match status" value="1"/>
</dbReference>
<dbReference type="AlphaFoldDB" id="A0A5C7HL18"/>
<dbReference type="InterPro" id="IPR027417">
    <property type="entry name" value="P-loop_NTPase"/>
</dbReference>
<dbReference type="EMBL" id="VAHF01000008">
    <property type="protein sequence ID" value="TXG56936.1"/>
    <property type="molecule type" value="Genomic_DNA"/>
</dbReference>
<dbReference type="GO" id="GO:0008270">
    <property type="term" value="F:zinc ion binding"/>
    <property type="evidence" value="ECO:0007669"/>
    <property type="project" value="UniProtKB-KW"/>
</dbReference>
<feature type="domain" description="CCHC-type" evidence="5">
    <location>
        <begin position="113"/>
        <end position="129"/>
    </location>
</feature>
<dbReference type="GO" id="GO:0016787">
    <property type="term" value="F:hydrolase activity"/>
    <property type="evidence" value="ECO:0007669"/>
    <property type="project" value="UniProtKB-KW"/>
</dbReference>
<dbReference type="PANTHER" id="PTHR45418:SF5">
    <property type="entry name" value="BRCA2-INTERACTING PROTEIN-LIKE-RELATED"/>
    <property type="match status" value="1"/>
</dbReference>